<gene>
    <name evidence="2" type="ORF">R1flu_026823</name>
</gene>
<sequence length="181" mass="20182">MEAEFDTHDTKVDGDTAPDGAAIAEASPVWQAAVRIFTDVPTDDLWMVAKDYCNLDWLSMVTGCVLLEGEGNTVGTVRRCTNDGPDAWFSDEKLVEIHHETRSLTYQMVDSSFGWIEYRATLSVRTDYDGRNFLQLKGQQLPRGGSTEEVNVNFMRSAFGVFLTDLESKARTLQLSRSVAS</sequence>
<dbReference type="Gene3D" id="3.30.530.20">
    <property type="match status" value="1"/>
</dbReference>
<dbReference type="PANTHER" id="PTHR33789:SF5">
    <property type="entry name" value="BET V I_MAJOR LATEX PROTEIN DOMAIN-CONTAINING PROTEIN"/>
    <property type="match status" value="1"/>
</dbReference>
<keyword evidence="3" id="KW-1185">Reference proteome</keyword>
<dbReference type="EMBL" id="JBHFFA010000008">
    <property type="protein sequence ID" value="KAL2608250.1"/>
    <property type="molecule type" value="Genomic_DNA"/>
</dbReference>
<dbReference type="InterPro" id="IPR053249">
    <property type="entry name" value="LFS"/>
</dbReference>
<dbReference type="PANTHER" id="PTHR33789">
    <property type="entry name" value="LACHRYMATORY-FACTOR SYNTHASE"/>
    <property type="match status" value="1"/>
</dbReference>
<dbReference type="SUPFAM" id="SSF55961">
    <property type="entry name" value="Bet v1-like"/>
    <property type="match status" value="1"/>
</dbReference>
<comment type="caution">
    <text evidence="2">The sequence shown here is derived from an EMBL/GenBank/DDBJ whole genome shotgun (WGS) entry which is preliminary data.</text>
</comment>
<evidence type="ECO:0000313" key="2">
    <source>
        <dbReference type="EMBL" id="KAL2608250.1"/>
    </source>
</evidence>
<dbReference type="InterPro" id="IPR023393">
    <property type="entry name" value="START-like_dom_sf"/>
</dbReference>
<evidence type="ECO:0000256" key="1">
    <source>
        <dbReference type="SAM" id="MobiDB-lite"/>
    </source>
</evidence>
<organism evidence="2 3">
    <name type="scientific">Riccia fluitans</name>
    <dbReference type="NCBI Taxonomy" id="41844"/>
    <lineage>
        <taxon>Eukaryota</taxon>
        <taxon>Viridiplantae</taxon>
        <taxon>Streptophyta</taxon>
        <taxon>Embryophyta</taxon>
        <taxon>Marchantiophyta</taxon>
        <taxon>Marchantiopsida</taxon>
        <taxon>Marchantiidae</taxon>
        <taxon>Marchantiales</taxon>
        <taxon>Ricciaceae</taxon>
        <taxon>Riccia</taxon>
    </lineage>
</organism>
<feature type="region of interest" description="Disordered" evidence="1">
    <location>
        <begin position="1"/>
        <end position="20"/>
    </location>
</feature>
<feature type="compositionally biased region" description="Basic and acidic residues" evidence="1">
    <location>
        <begin position="1"/>
        <end position="14"/>
    </location>
</feature>
<dbReference type="InterPro" id="IPR019587">
    <property type="entry name" value="Polyketide_cyclase/dehydratase"/>
</dbReference>
<reference evidence="2 3" key="1">
    <citation type="submission" date="2024-09" db="EMBL/GenBank/DDBJ databases">
        <title>Chromosome-scale assembly of Riccia fluitans.</title>
        <authorList>
            <person name="Paukszto L."/>
            <person name="Sawicki J."/>
            <person name="Karawczyk K."/>
            <person name="Piernik-Szablinska J."/>
            <person name="Szczecinska M."/>
            <person name="Mazdziarz M."/>
        </authorList>
    </citation>
    <scope>NUCLEOTIDE SEQUENCE [LARGE SCALE GENOMIC DNA]</scope>
    <source>
        <strain evidence="2">Rf_01</strain>
        <tissue evidence="2">Aerial parts of the thallus</tissue>
    </source>
</reference>
<dbReference type="AlphaFoldDB" id="A0ABD1XH38"/>
<dbReference type="CDD" id="cd07821">
    <property type="entry name" value="PYR_PYL_RCAR_like"/>
    <property type="match status" value="1"/>
</dbReference>
<dbReference type="Pfam" id="PF10604">
    <property type="entry name" value="Polyketide_cyc2"/>
    <property type="match status" value="1"/>
</dbReference>
<dbReference type="Proteomes" id="UP001605036">
    <property type="component" value="Unassembled WGS sequence"/>
</dbReference>
<accession>A0ABD1XH38</accession>
<protein>
    <submittedName>
        <fullName evidence="2">Uncharacterized protein</fullName>
    </submittedName>
</protein>
<evidence type="ECO:0000313" key="3">
    <source>
        <dbReference type="Proteomes" id="UP001605036"/>
    </source>
</evidence>
<proteinExistence type="predicted"/>
<name>A0ABD1XH38_9MARC</name>